<dbReference type="RefSeq" id="WP_167268413.1">
    <property type="nucleotide sequence ID" value="NZ_JAASQJ010000001.1"/>
</dbReference>
<accession>A0ABX0UKV7</accession>
<name>A0ABX0UKV7_9BACT</name>
<dbReference type="Proteomes" id="UP001179181">
    <property type="component" value="Unassembled WGS sequence"/>
</dbReference>
<reference evidence="1 2" key="1">
    <citation type="submission" date="2020-03" db="EMBL/GenBank/DDBJ databases">
        <title>Genomic Encyclopedia of Type Strains, Phase IV (KMG-IV): sequencing the most valuable type-strain genomes for metagenomic binning, comparative biology and taxonomic classification.</title>
        <authorList>
            <person name="Goeker M."/>
        </authorList>
    </citation>
    <scope>NUCLEOTIDE SEQUENCE [LARGE SCALE GENOMIC DNA]</scope>
    <source>
        <strain evidence="1 2">DSM 102865</strain>
    </source>
</reference>
<evidence type="ECO:0000313" key="2">
    <source>
        <dbReference type="Proteomes" id="UP001179181"/>
    </source>
</evidence>
<keyword evidence="2" id="KW-1185">Reference proteome</keyword>
<dbReference type="EMBL" id="JAASQJ010000001">
    <property type="protein sequence ID" value="NIJ52245.1"/>
    <property type="molecule type" value="Genomic_DNA"/>
</dbReference>
<sequence length="61" mass="7135">MRKLPEKPMNRFLLFGLLGWFSIRIPPAQAQATRYHRPVTVEGRLDYDTFFGFYPSITVST</sequence>
<organism evidence="1 2">
    <name type="scientific">Dyadobacter arcticus</name>
    <dbReference type="NCBI Taxonomy" id="1078754"/>
    <lineage>
        <taxon>Bacteria</taxon>
        <taxon>Pseudomonadati</taxon>
        <taxon>Bacteroidota</taxon>
        <taxon>Cytophagia</taxon>
        <taxon>Cytophagales</taxon>
        <taxon>Spirosomataceae</taxon>
        <taxon>Dyadobacter</taxon>
    </lineage>
</organism>
<proteinExistence type="predicted"/>
<evidence type="ECO:0000313" key="1">
    <source>
        <dbReference type="EMBL" id="NIJ52245.1"/>
    </source>
</evidence>
<gene>
    <name evidence="1" type="ORF">FHS68_001401</name>
</gene>
<comment type="caution">
    <text evidence="1">The sequence shown here is derived from an EMBL/GenBank/DDBJ whole genome shotgun (WGS) entry which is preliminary data.</text>
</comment>
<protein>
    <submittedName>
        <fullName evidence="1">Uncharacterized protein</fullName>
    </submittedName>
</protein>